<comment type="caution">
    <text evidence="3">The sequence shown here is derived from an EMBL/GenBank/DDBJ whole genome shotgun (WGS) entry which is preliminary data.</text>
</comment>
<evidence type="ECO:0000256" key="1">
    <source>
        <dbReference type="SAM" id="MobiDB-lite"/>
    </source>
</evidence>
<keyword evidence="4" id="KW-1185">Reference proteome</keyword>
<dbReference type="EMBL" id="BAABFN010000001">
    <property type="protein sequence ID" value="GAA4301482.1"/>
    <property type="molecule type" value="Genomic_DNA"/>
</dbReference>
<evidence type="ECO:0000313" key="4">
    <source>
        <dbReference type="Proteomes" id="UP001501207"/>
    </source>
</evidence>
<evidence type="ECO:0000256" key="2">
    <source>
        <dbReference type="SAM" id="Phobius"/>
    </source>
</evidence>
<keyword evidence="2" id="KW-1133">Transmembrane helix</keyword>
<keyword evidence="2" id="KW-0472">Membrane</keyword>
<accession>A0ABP8FE11</accession>
<feature type="region of interest" description="Disordered" evidence="1">
    <location>
        <begin position="76"/>
        <end position="150"/>
    </location>
</feature>
<feature type="transmembrane region" description="Helical" evidence="2">
    <location>
        <begin position="49"/>
        <end position="68"/>
    </location>
</feature>
<reference evidence="4" key="1">
    <citation type="journal article" date="2019" name="Int. J. Syst. Evol. Microbiol.">
        <title>The Global Catalogue of Microorganisms (GCM) 10K type strain sequencing project: providing services to taxonomists for standard genome sequencing and annotation.</title>
        <authorList>
            <consortium name="The Broad Institute Genomics Platform"/>
            <consortium name="The Broad Institute Genome Sequencing Center for Infectious Disease"/>
            <person name="Wu L."/>
            <person name="Ma J."/>
        </authorList>
    </citation>
    <scope>NUCLEOTIDE SEQUENCE [LARGE SCALE GENOMIC DNA]</scope>
    <source>
        <strain evidence="4">JCM 17664</strain>
    </source>
</reference>
<name>A0ABP8FE11_9BACT</name>
<feature type="compositionally biased region" description="Low complexity" evidence="1">
    <location>
        <begin position="95"/>
        <end position="106"/>
    </location>
</feature>
<gene>
    <name evidence="3" type="ORF">GCM10023143_03310</name>
</gene>
<proteinExistence type="predicted"/>
<dbReference type="Proteomes" id="UP001501207">
    <property type="component" value="Unassembled WGS sequence"/>
</dbReference>
<sequence>MREELRDDELERLLKSAAEDFSLPPSGGVWEQVSRSLHPLPAAGKRFPYRWLAAAAALLLLAGGFWVFRPRPQQTVPGHTLQQRDMAGAPAKNEAPAGNTDTAAAAHPEQDLTAAGGSRQPAAEEPATARPHRDLSAKTRPAGTVAAESPALPATATAKITPVTGATPAIPAAARQQENLIAAARPATPSLPYIEGGISPAWPATQNLTATSRVAPAPTQSPKQALLGQPSAETARRLLAFNEMAPAAETPEKKKARWEFFATPAVSYRTFSTAGRPDPTPAAADVTYAISGLPRMATTAPEEISKVYHHQNLGIHAGVHTLLPISGRWSLLTGVSLSKTGYDISANRTRPLSVQVTQSTGSMHTVSRRSAFSANSTGSLSEGEPITLHNNYFEAGVPVLLRWEMPLDRNGYSIGISSGVAVNYLLNRHINIFAPEMGRYFSDPSLVRPWNGTFMTNILFAFPLEGSMKLEAGPMVYYQLMSTYKKGYPVNEHPFATGLQLSLQW</sequence>
<protein>
    <recommendedName>
        <fullName evidence="5">Outer membrane protein beta-barrel domain-containing protein</fullName>
    </recommendedName>
</protein>
<keyword evidence="2" id="KW-0812">Transmembrane</keyword>
<evidence type="ECO:0000313" key="3">
    <source>
        <dbReference type="EMBL" id="GAA4301482.1"/>
    </source>
</evidence>
<evidence type="ECO:0008006" key="5">
    <source>
        <dbReference type="Google" id="ProtNLM"/>
    </source>
</evidence>
<dbReference type="RefSeq" id="WP_344974299.1">
    <property type="nucleotide sequence ID" value="NZ_BAABFN010000001.1"/>
</dbReference>
<organism evidence="3 4">
    <name type="scientific">Compostibacter hankyongensis</name>
    <dbReference type="NCBI Taxonomy" id="1007089"/>
    <lineage>
        <taxon>Bacteria</taxon>
        <taxon>Pseudomonadati</taxon>
        <taxon>Bacteroidota</taxon>
        <taxon>Chitinophagia</taxon>
        <taxon>Chitinophagales</taxon>
        <taxon>Chitinophagaceae</taxon>
        <taxon>Compostibacter</taxon>
    </lineage>
</organism>